<dbReference type="AlphaFoldDB" id="A0A1G9Q917"/>
<dbReference type="EMBL" id="LT629700">
    <property type="protein sequence ID" value="SDM07506.1"/>
    <property type="molecule type" value="Genomic_DNA"/>
</dbReference>
<sequence length="258" mass="27162">MKRTNGSLAWKIFVGILAALLVIILVAEFGLRAYISDQIESQFDEAAPAPTTQDAQVSFGSDPLTLGLLGGKVPHMTLSMPSTLVLDGTNFTGQPAATVEMEGVSVSGDQTVADSLRVSTELPDAFVHAILQQQLGTALSQVDGVPAELLHNFVTVSDVRSNPSEGTVSITFTGGLAGIDLRPEMEGGQLTFVAESTQLFGIELPGGVAERISQALREGMRDVVFGSMKVEDFTVIEGGLRVTLSGNNVNLNEVTDAL</sequence>
<evidence type="ECO:0008006" key="4">
    <source>
        <dbReference type="Google" id="ProtNLM"/>
    </source>
</evidence>
<feature type="transmembrane region" description="Helical" evidence="1">
    <location>
        <begin position="12"/>
        <end position="35"/>
    </location>
</feature>
<accession>A0A1G9Q917</accession>
<dbReference type="OrthoDB" id="4424949at2"/>
<protein>
    <recommendedName>
        <fullName evidence="4">DUF2993 domain-containing protein</fullName>
    </recommendedName>
</protein>
<dbReference type="Pfam" id="PF11209">
    <property type="entry name" value="LmeA"/>
    <property type="match status" value="1"/>
</dbReference>
<keyword evidence="1" id="KW-0472">Membrane</keyword>
<evidence type="ECO:0000256" key="1">
    <source>
        <dbReference type="SAM" id="Phobius"/>
    </source>
</evidence>
<name>A0A1G9Q917_9CORY</name>
<evidence type="ECO:0000313" key="3">
    <source>
        <dbReference type="Proteomes" id="UP000199350"/>
    </source>
</evidence>
<dbReference type="Proteomes" id="UP000199350">
    <property type="component" value="Chromosome I"/>
</dbReference>
<keyword evidence="1" id="KW-1133">Transmembrane helix</keyword>
<keyword evidence="3" id="KW-1185">Reference proteome</keyword>
<proteinExistence type="predicted"/>
<organism evidence="2 3">
    <name type="scientific">Corynebacterium mycetoides</name>
    <dbReference type="NCBI Taxonomy" id="38302"/>
    <lineage>
        <taxon>Bacteria</taxon>
        <taxon>Bacillati</taxon>
        <taxon>Actinomycetota</taxon>
        <taxon>Actinomycetes</taxon>
        <taxon>Mycobacteriales</taxon>
        <taxon>Corynebacteriaceae</taxon>
        <taxon>Corynebacterium</taxon>
    </lineage>
</organism>
<dbReference type="STRING" id="38302.SAMN04488535_1810"/>
<dbReference type="RefSeq" id="WP_092151404.1">
    <property type="nucleotide sequence ID" value="NZ_LT629700.1"/>
</dbReference>
<keyword evidence="1" id="KW-0812">Transmembrane</keyword>
<reference evidence="3" key="1">
    <citation type="submission" date="2016-10" db="EMBL/GenBank/DDBJ databases">
        <authorList>
            <person name="Varghese N."/>
            <person name="Submissions S."/>
        </authorList>
    </citation>
    <scope>NUCLEOTIDE SEQUENCE [LARGE SCALE GENOMIC DNA]</scope>
    <source>
        <strain evidence="3">DSM 20632</strain>
    </source>
</reference>
<evidence type="ECO:0000313" key="2">
    <source>
        <dbReference type="EMBL" id="SDM07506.1"/>
    </source>
</evidence>
<gene>
    <name evidence="2" type="ORF">SAMN04488535_1810</name>
</gene>
<dbReference type="InterPro" id="IPR021373">
    <property type="entry name" value="DUF2993"/>
</dbReference>